<proteinExistence type="predicted"/>
<keyword evidence="2" id="KW-1185">Reference proteome</keyword>
<protein>
    <submittedName>
        <fullName evidence="1">Uncharacterized protein</fullName>
    </submittedName>
</protein>
<gene>
    <name evidence="1" type="ORF">DXN05_20300</name>
</gene>
<reference evidence="1 2" key="1">
    <citation type="submission" date="2018-08" db="EMBL/GenBank/DDBJ databases">
        <title>Chitinophagaceae sp. K23C18032701, a novel bacterium isolated from forest soil.</title>
        <authorList>
            <person name="Wang C."/>
        </authorList>
    </citation>
    <scope>NUCLEOTIDE SEQUENCE [LARGE SCALE GENOMIC DNA]</scope>
    <source>
        <strain evidence="1 2">K23C18032701</strain>
    </source>
</reference>
<sequence length="477" mass="54391">MDKKKISEKAAAKTTISDMVNDAPEKELRQLVIDYAKKHADFRNMLTVHFSDRLSYAGTSTYAQIIRKAAATAKDKYGFIDYRNAARAIQPVYGLLDNAKKAFHKGLFSVTADIAFAVISNVQDMMTSMDDSSGGAGDCIREGFALLFKLCETDISYDLKDHIFREAETEARNKKYELVGFDDDWLNLLINAAYDKQRQLHLLQLFDKKLSGLSKRKNDDSGDSETVQLLEYKISLLQKMGDTTVANALRLDNLHYSTLRLDLIKELLQEKDYATVKRLIDEGIIIAQKKKHPGTVATYKEILLQLSQELNDIPAVRTIAKELFSGGDMKYYRIIKSTYSTNEWPEISEGIIEELQNTDETFQAHSKTLPAIYIEEGYLDRLLDLLQKNPRLGFVDNYSERLSARFPREILAIYKVALIGYAAQNAGRNHYVIIRNVLKKLQALEGGKDMVKQLVDQLSLQYKTRKAMIEELEKLRH</sequence>
<evidence type="ECO:0000313" key="2">
    <source>
        <dbReference type="Proteomes" id="UP000261284"/>
    </source>
</evidence>
<comment type="caution">
    <text evidence="1">The sequence shown here is derived from an EMBL/GenBank/DDBJ whole genome shotgun (WGS) entry which is preliminary data.</text>
</comment>
<dbReference type="OrthoDB" id="9760715at2"/>
<dbReference type="EMBL" id="QTJU01000010">
    <property type="protein sequence ID" value="RFM26255.1"/>
    <property type="molecule type" value="Genomic_DNA"/>
</dbReference>
<dbReference type="RefSeq" id="WP_116849127.1">
    <property type="nucleotide sequence ID" value="NZ_QTJU01000010.1"/>
</dbReference>
<name>A0A3E1NE59_9BACT</name>
<dbReference type="Proteomes" id="UP000261284">
    <property type="component" value="Unassembled WGS sequence"/>
</dbReference>
<dbReference type="AlphaFoldDB" id="A0A3E1NE59"/>
<organism evidence="1 2">
    <name type="scientific">Deminuibacter soli</name>
    <dbReference type="NCBI Taxonomy" id="2291815"/>
    <lineage>
        <taxon>Bacteria</taxon>
        <taxon>Pseudomonadati</taxon>
        <taxon>Bacteroidota</taxon>
        <taxon>Chitinophagia</taxon>
        <taxon>Chitinophagales</taxon>
        <taxon>Chitinophagaceae</taxon>
        <taxon>Deminuibacter</taxon>
    </lineage>
</organism>
<evidence type="ECO:0000313" key="1">
    <source>
        <dbReference type="EMBL" id="RFM26255.1"/>
    </source>
</evidence>
<accession>A0A3E1NE59</accession>